<dbReference type="OrthoDB" id="2576233at2759"/>
<dbReference type="InterPro" id="IPR049233">
    <property type="entry name" value="DUF6830"/>
</dbReference>
<dbReference type="InterPro" id="IPR041078">
    <property type="entry name" value="Plavaka"/>
</dbReference>
<gene>
    <name evidence="2" type="ORF">SERLADRAFT_443376</name>
</gene>
<evidence type="ECO:0000259" key="1">
    <source>
        <dbReference type="Pfam" id="PF20722"/>
    </source>
</evidence>
<sequence length="526" mass="59139">MENGRNTGQKLLTEKPMILLYRDGLGVVRSLFGNPIFAKHMMMDPKQVVNKDGEQEYSEWMTGDYAWAIQDQLPISSTIVGVVGASDKTTVTRGTGGIDMHPTFFTLTNISLDMTGREHREIQRTIVAMSAGAVTPSFLRADMVTSLSEFHQNKQAILDAEARRGTSTTINHFNIPKLELLQHFARAIRSMGAVMQFMADVTEHLLITHCKHPFSGTNGRRHFELQCVRILDRLEKARMFHLYSILRDRKISLINHLVVEESSMLAELDPESSWLSRALPEENHISSIRPLHNHFLKGIQSIDARSVLHLTKQPGIKSISINDAAELFALEDLPAAIADYAQGLSDAQHLHSTFWSHIIMPPQTIQAYLPLPDMPLGNCDAVMLGNQDGHGLQSTSVVQTRIIFQAIAPRNTVLDQCLSTVLIYAQNFGYTGARRDGQGNILVEEDVDMYMVERLFRNLTTRERIRAGNVYPLNSIHLPVNLIPVFGAVMNRDINSSNSMEVPTTFYVNNFSDKETYNMFLTEFAD</sequence>
<dbReference type="KEGG" id="sla:SERLADRAFT_443376"/>
<evidence type="ECO:0000313" key="2">
    <source>
        <dbReference type="EMBL" id="EGO19324.1"/>
    </source>
</evidence>
<dbReference type="EMBL" id="GL945444">
    <property type="protein sequence ID" value="EGO19324.1"/>
    <property type="molecule type" value="Genomic_DNA"/>
</dbReference>
<dbReference type="AlphaFoldDB" id="F8PCC6"/>
<dbReference type="Proteomes" id="UP000008064">
    <property type="component" value="Unassembled WGS sequence"/>
</dbReference>
<name>F8PCC6_SERL9</name>
<dbReference type="Pfam" id="PF20722">
    <property type="entry name" value="DUF6830"/>
    <property type="match status" value="1"/>
</dbReference>
<reference evidence="2" key="1">
    <citation type="submission" date="2011-04" db="EMBL/GenBank/DDBJ databases">
        <title>Evolution of plant cell wall degrading machinery underlies the functional diversity of forest fungi.</title>
        <authorList>
            <consortium name="US DOE Joint Genome Institute (JGI-PGF)"/>
            <person name="Eastwood D.C."/>
            <person name="Floudas D."/>
            <person name="Binder M."/>
            <person name="Majcherczyk A."/>
            <person name="Schneider P."/>
            <person name="Aerts A."/>
            <person name="Asiegbu F.O."/>
            <person name="Baker S.E."/>
            <person name="Barry K."/>
            <person name="Bendiksby M."/>
            <person name="Blumentritt M."/>
            <person name="Coutinho P.M."/>
            <person name="Cullen D."/>
            <person name="Cullen D."/>
            <person name="Gathman A."/>
            <person name="Goodell B."/>
            <person name="Henrissat B."/>
            <person name="Ihrmark K."/>
            <person name="Kauserud H."/>
            <person name="Kohler A."/>
            <person name="LaButti K."/>
            <person name="Lapidus A."/>
            <person name="Lavin J.L."/>
            <person name="Lee Y.-H."/>
            <person name="Lindquist E."/>
            <person name="Lilly W."/>
            <person name="Lucas S."/>
            <person name="Morin E."/>
            <person name="Murat C."/>
            <person name="Oguiza J.A."/>
            <person name="Park J."/>
            <person name="Pisabarro A.G."/>
            <person name="Riley R."/>
            <person name="Rosling A."/>
            <person name="Salamov A."/>
            <person name="Schmidt O."/>
            <person name="Schmutz J."/>
            <person name="Skrede I."/>
            <person name="Stenlid J."/>
            <person name="Wiebenga A."/>
            <person name="Xie X."/>
            <person name="Kues U."/>
            <person name="Hibbett D.S."/>
            <person name="Hoffmeister D."/>
            <person name="Hogberg N."/>
            <person name="Martin F."/>
            <person name="Grigoriev I.V."/>
            <person name="Watkinson S.C."/>
        </authorList>
    </citation>
    <scope>NUCLEOTIDE SEQUENCE</scope>
    <source>
        <strain evidence="2">S7.9</strain>
    </source>
</reference>
<feature type="domain" description="DUF6830" evidence="1">
    <location>
        <begin position="304"/>
        <end position="350"/>
    </location>
</feature>
<dbReference type="Pfam" id="PF18759">
    <property type="entry name" value="Plavaka"/>
    <property type="match status" value="1"/>
</dbReference>
<proteinExistence type="predicted"/>
<organism>
    <name type="scientific">Serpula lacrymans var. lacrymans (strain S7.9)</name>
    <name type="common">Dry rot fungus</name>
    <dbReference type="NCBI Taxonomy" id="578457"/>
    <lineage>
        <taxon>Eukaryota</taxon>
        <taxon>Fungi</taxon>
        <taxon>Dikarya</taxon>
        <taxon>Basidiomycota</taxon>
        <taxon>Agaricomycotina</taxon>
        <taxon>Agaricomycetes</taxon>
        <taxon>Agaricomycetidae</taxon>
        <taxon>Boletales</taxon>
        <taxon>Coniophorineae</taxon>
        <taxon>Serpulaceae</taxon>
        <taxon>Serpula</taxon>
    </lineage>
</organism>
<dbReference type="HOGENOM" id="CLU_006344_10_1_1"/>
<protein>
    <recommendedName>
        <fullName evidence="1">DUF6830 domain-containing protein</fullName>
    </recommendedName>
</protein>
<dbReference type="GeneID" id="18815895"/>
<dbReference type="RefSeq" id="XP_007324045.1">
    <property type="nucleotide sequence ID" value="XM_007323983.1"/>
</dbReference>
<accession>F8PCC6</accession>